<sequence length="119" mass="13034">MPSVHNNTTGDLNKTREISRVVSRSVSPANGLASREMPTTAPRSQEKSARGPSGSRPPREPRRIMHASNSHESAVPPQRENSVHGLTLSDFAAKVEKEHYMTVMQAEKTALGWSNGFVK</sequence>
<evidence type="ECO:0000313" key="3">
    <source>
        <dbReference type="Proteomes" id="UP000053660"/>
    </source>
</evidence>
<evidence type="ECO:0000256" key="1">
    <source>
        <dbReference type="SAM" id="MobiDB-lite"/>
    </source>
</evidence>
<evidence type="ECO:0000313" key="2">
    <source>
        <dbReference type="EMBL" id="KHJ92732.1"/>
    </source>
</evidence>
<organism evidence="2 3">
    <name type="scientific">Oesophagostomum dentatum</name>
    <name type="common">Nodular worm</name>
    <dbReference type="NCBI Taxonomy" id="61180"/>
    <lineage>
        <taxon>Eukaryota</taxon>
        <taxon>Metazoa</taxon>
        <taxon>Ecdysozoa</taxon>
        <taxon>Nematoda</taxon>
        <taxon>Chromadorea</taxon>
        <taxon>Rhabditida</taxon>
        <taxon>Rhabditina</taxon>
        <taxon>Rhabditomorpha</taxon>
        <taxon>Strongyloidea</taxon>
        <taxon>Strongylidae</taxon>
        <taxon>Oesophagostomum</taxon>
    </lineage>
</organism>
<keyword evidence="3" id="KW-1185">Reference proteome</keyword>
<proteinExistence type="predicted"/>
<name>A0A0B1TAA4_OESDE</name>
<feature type="compositionally biased region" description="Polar residues" evidence="1">
    <location>
        <begin position="1"/>
        <end position="12"/>
    </location>
</feature>
<accession>A0A0B1TAA4</accession>
<dbReference type="OrthoDB" id="5871476at2759"/>
<reference evidence="2 3" key="1">
    <citation type="submission" date="2014-03" db="EMBL/GenBank/DDBJ databases">
        <title>Draft genome of the hookworm Oesophagostomum dentatum.</title>
        <authorList>
            <person name="Mitreva M."/>
        </authorList>
    </citation>
    <scope>NUCLEOTIDE SEQUENCE [LARGE SCALE GENOMIC DNA]</scope>
    <source>
        <strain evidence="2 3">OD-Hann</strain>
    </source>
</reference>
<gene>
    <name evidence="2" type="ORF">OESDEN_07375</name>
</gene>
<feature type="region of interest" description="Disordered" evidence="1">
    <location>
        <begin position="1"/>
        <end position="83"/>
    </location>
</feature>
<dbReference type="Proteomes" id="UP000053660">
    <property type="component" value="Unassembled WGS sequence"/>
</dbReference>
<dbReference type="EMBL" id="KN551170">
    <property type="protein sequence ID" value="KHJ92732.1"/>
    <property type="molecule type" value="Genomic_DNA"/>
</dbReference>
<protein>
    <submittedName>
        <fullName evidence="2">Uncharacterized protein</fullName>
    </submittedName>
</protein>
<dbReference type="AlphaFoldDB" id="A0A0B1TAA4"/>